<dbReference type="InterPro" id="IPR005474">
    <property type="entry name" value="Transketolase_N"/>
</dbReference>
<name>A0A0G0MQR8_9BACT</name>
<reference evidence="5 6" key="1">
    <citation type="journal article" date="2015" name="Nature">
        <title>rRNA introns, odd ribosomes, and small enigmatic genomes across a large radiation of phyla.</title>
        <authorList>
            <person name="Brown C.T."/>
            <person name="Hug L.A."/>
            <person name="Thomas B.C."/>
            <person name="Sharon I."/>
            <person name="Castelle C.J."/>
            <person name="Singh A."/>
            <person name="Wilkins M.J."/>
            <person name="Williams K.H."/>
            <person name="Banfield J.F."/>
        </authorList>
    </citation>
    <scope>NUCLEOTIDE SEQUENCE [LARGE SCALE GENOMIC DNA]</scope>
</reference>
<evidence type="ECO:0000313" key="6">
    <source>
        <dbReference type="Proteomes" id="UP000034235"/>
    </source>
</evidence>
<dbReference type="EMBL" id="LBUP01000001">
    <property type="protein sequence ID" value="KKQ67256.1"/>
    <property type="molecule type" value="Genomic_DNA"/>
</dbReference>
<evidence type="ECO:0000256" key="2">
    <source>
        <dbReference type="ARBA" id="ARBA00007131"/>
    </source>
</evidence>
<dbReference type="Pfam" id="PF00456">
    <property type="entry name" value="Transketolase_N"/>
    <property type="match status" value="1"/>
</dbReference>
<dbReference type="Gene3D" id="3.40.50.970">
    <property type="match status" value="1"/>
</dbReference>
<evidence type="ECO:0000313" key="5">
    <source>
        <dbReference type="EMBL" id="KKQ67256.1"/>
    </source>
</evidence>
<keyword evidence="3" id="KW-0786">Thiamine pyrophosphate</keyword>
<dbReference type="InterPro" id="IPR029061">
    <property type="entry name" value="THDP-binding"/>
</dbReference>
<proteinExistence type="inferred from homology"/>
<sequence length="255" mass="28440">MDTETLVAPKELLEEAKKELLLPLQKELRRNILDISFERGFSHLGSCLSAVDLILSVYQHKKPNDKFILSNGHAGVALYAVLEKFGLIKHDQIKNLRVHPDRNPDIGIEVSTGSLGQGLPIGVGMALSNRGNHIYCMVSDGEYYEGSIWESLRFAEDSSLSNLTIIVNANGWGAYHPVTVPNLISRTKSFCSNVALVDGHDLSKIEEALAVERNDKPVVIFGETTVEQLPFLKGQDAHYYVMTEQDYQEGFKFYS</sequence>
<dbReference type="PANTHER" id="PTHR47514:SF1">
    <property type="entry name" value="TRANSKETOLASE N-TERMINAL SECTION-RELATED"/>
    <property type="match status" value="1"/>
</dbReference>
<evidence type="ECO:0000256" key="3">
    <source>
        <dbReference type="ARBA" id="ARBA00023052"/>
    </source>
</evidence>
<dbReference type="PANTHER" id="PTHR47514">
    <property type="entry name" value="TRANSKETOLASE N-TERMINAL SECTION-RELATED"/>
    <property type="match status" value="1"/>
</dbReference>
<comment type="cofactor">
    <cofactor evidence="1">
        <name>thiamine diphosphate</name>
        <dbReference type="ChEBI" id="CHEBI:58937"/>
    </cofactor>
</comment>
<dbReference type="Proteomes" id="UP000034235">
    <property type="component" value="Unassembled WGS sequence"/>
</dbReference>
<protein>
    <submittedName>
        <fullName evidence="5">Transketolase domain-containing protein</fullName>
    </submittedName>
</protein>
<evidence type="ECO:0000256" key="1">
    <source>
        <dbReference type="ARBA" id="ARBA00001964"/>
    </source>
</evidence>
<comment type="similarity">
    <text evidence="2">Belongs to the transketolase family.</text>
</comment>
<evidence type="ECO:0000259" key="4">
    <source>
        <dbReference type="Pfam" id="PF00456"/>
    </source>
</evidence>
<accession>A0A0G0MQR8</accession>
<feature type="domain" description="Transketolase N-terminal" evidence="4">
    <location>
        <begin position="64"/>
        <end position="226"/>
    </location>
</feature>
<dbReference type="AlphaFoldDB" id="A0A0G0MQR8"/>
<dbReference type="SUPFAM" id="SSF52518">
    <property type="entry name" value="Thiamin diphosphate-binding fold (THDP-binding)"/>
    <property type="match status" value="1"/>
</dbReference>
<gene>
    <name evidence="5" type="ORF">US86_C0001G0183</name>
</gene>
<organism evidence="5 6">
    <name type="scientific">Candidatus Daviesbacteria bacterium GW2011_GWA2_38_24</name>
    <dbReference type="NCBI Taxonomy" id="1618422"/>
    <lineage>
        <taxon>Bacteria</taxon>
        <taxon>Candidatus Daviesiibacteriota</taxon>
    </lineage>
</organism>
<comment type="caution">
    <text evidence="5">The sequence shown here is derived from an EMBL/GenBank/DDBJ whole genome shotgun (WGS) entry which is preliminary data.</text>
</comment>